<dbReference type="SUPFAM" id="SSF56672">
    <property type="entry name" value="DNA/RNA polymerases"/>
    <property type="match status" value="1"/>
</dbReference>
<reference evidence="1 2" key="1">
    <citation type="journal article" date="2017" name="Nat. Commun.">
        <title>Genome assembly with in vitro proximity ligation data and whole-genome triplication in lettuce.</title>
        <authorList>
            <person name="Reyes-Chin-Wo S."/>
            <person name="Wang Z."/>
            <person name="Yang X."/>
            <person name="Kozik A."/>
            <person name="Arikit S."/>
            <person name="Song C."/>
            <person name="Xia L."/>
            <person name="Froenicke L."/>
            <person name="Lavelle D.O."/>
            <person name="Truco M.J."/>
            <person name="Xia R."/>
            <person name="Zhu S."/>
            <person name="Xu C."/>
            <person name="Xu H."/>
            <person name="Xu X."/>
            <person name="Cox K."/>
            <person name="Korf I."/>
            <person name="Meyers B.C."/>
            <person name="Michelmore R.W."/>
        </authorList>
    </citation>
    <scope>NUCLEOTIDE SEQUENCE [LARGE SCALE GENOMIC DNA]</scope>
    <source>
        <strain evidence="2">cv. Salinas</strain>
        <tissue evidence="1">Seedlings</tissue>
    </source>
</reference>
<dbReference type="InterPro" id="IPR043502">
    <property type="entry name" value="DNA/RNA_pol_sf"/>
</dbReference>
<dbReference type="PANTHER" id="PTHR33067:SF37">
    <property type="entry name" value="RETROTRANSPOSON GAG DOMAIN, ASPARTIC PEPTIDASE DOMAIN SUPERFAMILY"/>
    <property type="match status" value="1"/>
</dbReference>
<proteinExistence type="predicted"/>
<accession>A0A9R1VWC9</accession>
<comment type="caution">
    <text evidence="1">The sequence shown here is derived from an EMBL/GenBank/DDBJ whole genome shotgun (WGS) entry which is preliminary data.</text>
</comment>
<dbReference type="Gene3D" id="2.40.70.10">
    <property type="entry name" value="Acid Proteases"/>
    <property type="match status" value="1"/>
</dbReference>
<dbReference type="EMBL" id="NBSK02000004">
    <property type="protein sequence ID" value="KAJ0212157.1"/>
    <property type="molecule type" value="Genomic_DNA"/>
</dbReference>
<protein>
    <submittedName>
        <fullName evidence="1">Uncharacterized protein</fullName>
    </submittedName>
</protein>
<evidence type="ECO:0000313" key="2">
    <source>
        <dbReference type="Proteomes" id="UP000235145"/>
    </source>
</evidence>
<name>A0A9R1VWC9_LACSA</name>
<dbReference type="Proteomes" id="UP000235145">
    <property type="component" value="Unassembled WGS sequence"/>
</dbReference>
<gene>
    <name evidence="1" type="ORF">LSAT_V11C400224900</name>
</gene>
<organism evidence="1 2">
    <name type="scientific">Lactuca sativa</name>
    <name type="common">Garden lettuce</name>
    <dbReference type="NCBI Taxonomy" id="4236"/>
    <lineage>
        <taxon>Eukaryota</taxon>
        <taxon>Viridiplantae</taxon>
        <taxon>Streptophyta</taxon>
        <taxon>Embryophyta</taxon>
        <taxon>Tracheophyta</taxon>
        <taxon>Spermatophyta</taxon>
        <taxon>Magnoliopsida</taxon>
        <taxon>eudicotyledons</taxon>
        <taxon>Gunneridae</taxon>
        <taxon>Pentapetalae</taxon>
        <taxon>asterids</taxon>
        <taxon>campanulids</taxon>
        <taxon>Asterales</taxon>
        <taxon>Asteraceae</taxon>
        <taxon>Cichorioideae</taxon>
        <taxon>Cichorieae</taxon>
        <taxon>Lactucinae</taxon>
        <taxon>Lactuca</taxon>
    </lineage>
</organism>
<dbReference type="Gene3D" id="3.10.10.10">
    <property type="entry name" value="HIV Type 1 Reverse Transcriptase, subunit A, domain 1"/>
    <property type="match status" value="1"/>
</dbReference>
<sequence>MLEDEEEEMVIEQEPDITKKLQKNDKPAEVELVDCSMVHPNGVLKDVLVQVNALVFLAAFYVLDMGDDDLANSSCILLGRPLLKTVRTKIDVYDGTLSIEFDGEVIKFSIYDAMHYPDYVLALNFIDGRATHMDQQRKLMYDTQILKLLESNSKILSSIVKSPILELKVLPEHLKYTYLGEKEAPPIIISNNLSENEESDLIEILKQYKNVIGWTIADIKGLNPFICMHKIMKEEYLKPSRIAQRRLNTPMMEVVKKEIMKFLEVGIIYSISDNKLVCLVQIVPKKYGVTLVENKEGELVPNRVESGLHSCWEIALLLPGRIPRLPLVLVSLEDQEKTTFTFPFGTFEYRLMPFGPCNTPATFRRCMNM</sequence>
<keyword evidence="2" id="KW-1185">Reference proteome</keyword>
<dbReference type="AlphaFoldDB" id="A0A9R1VWC9"/>
<dbReference type="InterPro" id="IPR021109">
    <property type="entry name" value="Peptidase_aspartic_dom_sf"/>
</dbReference>
<evidence type="ECO:0000313" key="1">
    <source>
        <dbReference type="EMBL" id="KAJ0212157.1"/>
    </source>
</evidence>
<dbReference type="PANTHER" id="PTHR33067">
    <property type="entry name" value="RNA-DIRECTED DNA POLYMERASE-RELATED"/>
    <property type="match status" value="1"/>
</dbReference>